<gene>
    <name evidence="3" type="ORF">NRE15_06330</name>
</gene>
<dbReference type="InterPro" id="IPR001296">
    <property type="entry name" value="Glyco_trans_1"/>
</dbReference>
<dbReference type="InterPro" id="IPR028098">
    <property type="entry name" value="Glyco_trans_4-like_N"/>
</dbReference>
<dbReference type="InterPro" id="IPR050194">
    <property type="entry name" value="Glycosyltransferase_grp1"/>
</dbReference>
<sequence>MKYLYVTTISETVNMFLIPHIKMLIEQGNTVDIACHVERSIDDELVELGCQVYDLPFSRSITGNNYFQLNKTIRTLVEEKAYDIIHTHTPLASAITRFAVRKNPGVKIVYTAHGFHFFKGASLQSWLIYYPIERYLTRYTDVLITINQEDYQRAQNFSHCAVELLPGVGFNLKKDKDPTNKYHPYRDKFNLKEDQIALLSVGELNDNKNHLTVIQALAKFKEGNFKYFICGDGDKKESLQQLIEEQSLEDKVVLVGYRKDIAQMMDMSDIFIFPSFREGLSVALMEAMASGLPVICSDIRGNRDLIDESQGGILFDPHNSENLKDAIKELVSDAQKRKDYGQYNRQKVQNYSLDIVLEKLANIYKKIAF</sequence>
<feature type="domain" description="Glycosyltransferase subfamily 4-like N-terminal" evidence="2">
    <location>
        <begin position="11"/>
        <end position="146"/>
    </location>
</feature>
<accession>A0ABY5P924</accession>
<dbReference type="CDD" id="cd03808">
    <property type="entry name" value="GT4_CapM-like"/>
    <property type="match status" value="1"/>
</dbReference>
<evidence type="ECO:0000313" key="4">
    <source>
        <dbReference type="Proteomes" id="UP001315967"/>
    </source>
</evidence>
<proteinExistence type="predicted"/>
<dbReference type="Pfam" id="PF13477">
    <property type="entry name" value="Glyco_trans_4_2"/>
    <property type="match status" value="1"/>
</dbReference>
<keyword evidence="4" id="KW-1185">Reference proteome</keyword>
<dbReference type="SUPFAM" id="SSF53756">
    <property type="entry name" value="UDP-Glycosyltransferase/glycogen phosphorylase"/>
    <property type="match status" value="1"/>
</dbReference>
<dbReference type="PANTHER" id="PTHR45947">
    <property type="entry name" value="SULFOQUINOVOSYL TRANSFERASE SQD2"/>
    <property type="match status" value="1"/>
</dbReference>
<dbReference type="Gene3D" id="3.40.50.2000">
    <property type="entry name" value="Glycogen Phosphorylase B"/>
    <property type="match status" value="2"/>
</dbReference>
<dbReference type="Pfam" id="PF00534">
    <property type="entry name" value="Glycos_transf_1"/>
    <property type="match status" value="1"/>
</dbReference>
<dbReference type="EMBL" id="CP102453">
    <property type="protein sequence ID" value="UUX35257.1"/>
    <property type="molecule type" value="Genomic_DNA"/>
</dbReference>
<dbReference type="RefSeq" id="WP_313794747.1">
    <property type="nucleotide sequence ID" value="NZ_CP102453.1"/>
</dbReference>
<dbReference type="PANTHER" id="PTHR45947:SF3">
    <property type="entry name" value="SULFOQUINOVOSYL TRANSFERASE SQD2"/>
    <property type="match status" value="1"/>
</dbReference>
<evidence type="ECO:0000259" key="2">
    <source>
        <dbReference type="Pfam" id="PF13477"/>
    </source>
</evidence>
<reference evidence="3 4" key="1">
    <citation type="submission" date="2022-08" db="EMBL/GenBank/DDBJ databases">
        <title>Aerococcaceae sp. nov isolated from spoiled eye mask.</title>
        <authorList>
            <person name="Zhou G."/>
            <person name="Xie X.-B."/>
            <person name="Shi Q.-S."/>
            <person name="Wang Y.-S."/>
            <person name="Wen X."/>
            <person name="Peng H."/>
            <person name="Yang X.-J."/>
            <person name="Tao H.-B."/>
            <person name="Huang X.-M."/>
        </authorList>
    </citation>
    <scope>NUCLEOTIDE SEQUENCE [LARGE SCALE GENOMIC DNA]</scope>
    <source>
        <strain evidence="4">DM20194951</strain>
    </source>
</reference>
<evidence type="ECO:0000259" key="1">
    <source>
        <dbReference type="Pfam" id="PF00534"/>
    </source>
</evidence>
<evidence type="ECO:0000313" key="3">
    <source>
        <dbReference type="EMBL" id="UUX35257.1"/>
    </source>
</evidence>
<protein>
    <submittedName>
        <fullName evidence="3">Glycosyltransferase family 4 protein</fullName>
    </submittedName>
</protein>
<dbReference type="Proteomes" id="UP001315967">
    <property type="component" value="Chromosome"/>
</dbReference>
<feature type="domain" description="Glycosyl transferase family 1" evidence="1">
    <location>
        <begin position="185"/>
        <end position="346"/>
    </location>
</feature>
<organism evidence="3 4">
    <name type="scientific">Fundicoccus culcitae</name>
    <dbReference type="NCBI Taxonomy" id="2969821"/>
    <lineage>
        <taxon>Bacteria</taxon>
        <taxon>Bacillati</taxon>
        <taxon>Bacillota</taxon>
        <taxon>Bacilli</taxon>
        <taxon>Lactobacillales</taxon>
        <taxon>Aerococcaceae</taxon>
        <taxon>Fundicoccus</taxon>
    </lineage>
</organism>
<name>A0ABY5P924_9LACT</name>